<protein>
    <submittedName>
        <fullName evidence="2">Uncharacterized protein</fullName>
    </submittedName>
</protein>
<reference evidence="2" key="1">
    <citation type="journal article" date="2020" name="J Insects Food Feed">
        <title>The yellow mealworm (Tenebrio molitor) genome: a resource for the emerging insects as food and feed industry.</title>
        <authorList>
            <person name="Eriksson T."/>
            <person name="Andere A."/>
            <person name="Kelstrup H."/>
            <person name="Emery V."/>
            <person name="Picard C."/>
        </authorList>
    </citation>
    <scope>NUCLEOTIDE SEQUENCE</scope>
    <source>
        <strain evidence="2">Stoneville</strain>
        <tissue evidence="2">Whole head</tissue>
    </source>
</reference>
<dbReference type="EMBL" id="JABDTM020013440">
    <property type="protein sequence ID" value="KAH0819871.1"/>
    <property type="molecule type" value="Genomic_DNA"/>
</dbReference>
<reference evidence="2" key="2">
    <citation type="submission" date="2021-08" db="EMBL/GenBank/DDBJ databases">
        <authorList>
            <person name="Eriksson T."/>
        </authorList>
    </citation>
    <scope>NUCLEOTIDE SEQUENCE</scope>
    <source>
        <strain evidence="2">Stoneville</strain>
        <tissue evidence="2">Whole head</tissue>
    </source>
</reference>
<accession>A0A8J6HQN4</accession>
<proteinExistence type="predicted"/>
<organism evidence="2 3">
    <name type="scientific">Tenebrio molitor</name>
    <name type="common">Yellow mealworm beetle</name>
    <dbReference type="NCBI Taxonomy" id="7067"/>
    <lineage>
        <taxon>Eukaryota</taxon>
        <taxon>Metazoa</taxon>
        <taxon>Ecdysozoa</taxon>
        <taxon>Arthropoda</taxon>
        <taxon>Hexapoda</taxon>
        <taxon>Insecta</taxon>
        <taxon>Pterygota</taxon>
        <taxon>Neoptera</taxon>
        <taxon>Endopterygota</taxon>
        <taxon>Coleoptera</taxon>
        <taxon>Polyphaga</taxon>
        <taxon>Cucujiformia</taxon>
        <taxon>Tenebrionidae</taxon>
        <taxon>Tenebrio</taxon>
    </lineage>
</organism>
<dbReference type="Proteomes" id="UP000719412">
    <property type="component" value="Unassembled WGS sequence"/>
</dbReference>
<keyword evidence="3" id="KW-1185">Reference proteome</keyword>
<name>A0A8J6HQN4_TENMO</name>
<dbReference type="AlphaFoldDB" id="A0A8J6HQN4"/>
<gene>
    <name evidence="2" type="ORF">GEV33_002920</name>
</gene>
<evidence type="ECO:0000256" key="1">
    <source>
        <dbReference type="SAM" id="MobiDB-lite"/>
    </source>
</evidence>
<comment type="caution">
    <text evidence="2">The sequence shown here is derived from an EMBL/GenBank/DDBJ whole genome shotgun (WGS) entry which is preliminary data.</text>
</comment>
<evidence type="ECO:0000313" key="2">
    <source>
        <dbReference type="EMBL" id="KAH0819871.1"/>
    </source>
</evidence>
<feature type="compositionally biased region" description="Polar residues" evidence="1">
    <location>
        <begin position="69"/>
        <end position="85"/>
    </location>
</feature>
<sequence>MNNFKKTKVVKDGFSAEKESAKCAEMKKIQSGDVSYEENSAAAASRARLEIDGVSAEKSQMKAKKWKISGTSPVTSRYQSTSCKP</sequence>
<evidence type="ECO:0000313" key="3">
    <source>
        <dbReference type="Proteomes" id="UP000719412"/>
    </source>
</evidence>
<feature type="region of interest" description="Disordered" evidence="1">
    <location>
        <begin position="64"/>
        <end position="85"/>
    </location>
</feature>